<keyword evidence="3" id="KW-1185">Reference proteome</keyword>
<gene>
    <name evidence="2" type="primary">Aste57867_15060</name>
    <name evidence="1" type="ORF">As57867_015004</name>
    <name evidence="2" type="ORF">ASTE57867_15060</name>
</gene>
<dbReference type="PANTHER" id="PTHR34615:SF1">
    <property type="entry name" value="PX DOMAIN-CONTAINING PROTEIN"/>
    <property type="match status" value="1"/>
</dbReference>
<dbReference type="EMBL" id="VJMH01005617">
    <property type="protein sequence ID" value="KAF0694037.1"/>
    <property type="molecule type" value="Genomic_DNA"/>
</dbReference>
<reference evidence="2 3" key="1">
    <citation type="submission" date="2019-03" db="EMBL/GenBank/DDBJ databases">
        <authorList>
            <person name="Gaulin E."/>
            <person name="Dumas B."/>
        </authorList>
    </citation>
    <scope>NUCLEOTIDE SEQUENCE [LARGE SCALE GENOMIC DNA]</scope>
    <source>
        <strain evidence="2">CBS 568.67</strain>
    </source>
</reference>
<dbReference type="PANTHER" id="PTHR34615">
    <property type="entry name" value="PX DOMAIN-CONTAINING PROTEIN"/>
    <property type="match status" value="1"/>
</dbReference>
<dbReference type="OrthoDB" id="75288at2759"/>
<evidence type="ECO:0000313" key="3">
    <source>
        <dbReference type="Proteomes" id="UP000332933"/>
    </source>
</evidence>
<name>A0A485L3I5_9STRA</name>
<proteinExistence type="predicted"/>
<dbReference type="Proteomes" id="UP000332933">
    <property type="component" value="Unassembled WGS sequence"/>
</dbReference>
<reference evidence="1" key="2">
    <citation type="submission" date="2019-06" db="EMBL/GenBank/DDBJ databases">
        <title>Genomics analysis of Aphanomyces spp. identifies a new class of oomycete effector associated with host adaptation.</title>
        <authorList>
            <person name="Gaulin E."/>
        </authorList>
    </citation>
    <scope>NUCLEOTIDE SEQUENCE</scope>
    <source>
        <strain evidence="1">CBS 578.67</strain>
    </source>
</reference>
<dbReference type="AlphaFoldDB" id="A0A485L3I5"/>
<evidence type="ECO:0000313" key="1">
    <source>
        <dbReference type="EMBL" id="KAF0694037.1"/>
    </source>
</evidence>
<organism evidence="2 3">
    <name type="scientific">Aphanomyces stellatus</name>
    <dbReference type="NCBI Taxonomy" id="120398"/>
    <lineage>
        <taxon>Eukaryota</taxon>
        <taxon>Sar</taxon>
        <taxon>Stramenopiles</taxon>
        <taxon>Oomycota</taxon>
        <taxon>Saprolegniomycetes</taxon>
        <taxon>Saprolegniales</taxon>
        <taxon>Verrucalvaceae</taxon>
        <taxon>Aphanomyces</taxon>
    </lineage>
</organism>
<accession>A0A485L3I5</accession>
<dbReference type="EMBL" id="CAADRA010005638">
    <property type="protein sequence ID" value="VFT91874.1"/>
    <property type="molecule type" value="Genomic_DNA"/>
</dbReference>
<sequence>MALPPILTSEEAVALITRTLEQSRGDFDVFLDMMELLIQAKVFRTRPEKPIVSYNNQFDRMVADSTAIHKYRFTISQIELLSHKLRLPAWITTPWSDKVEVVEALAITCRRLAEPCRLYTVANEVGRSVEACSRIIRATVEAIVKRWRSTITTNTRLLALRSEMYAQAVQKKCGLSGVRSCIAFIDGTKQYISRPRPRKGGGEHENLQRSVQILYCASSVCTAIPLMAVDNVCAAPGSPEAAFNSAMSSVREAVEWSFHLVKDLWAYLGYHKKMQVRKSPIGLFWLVATLLTNCHTCLKPHGNQISMYFDMAPPSLEQYLGEL</sequence>
<protein>
    <submittedName>
        <fullName evidence="2">Aste57867_15060 protein</fullName>
    </submittedName>
</protein>
<evidence type="ECO:0000313" key="2">
    <source>
        <dbReference type="EMBL" id="VFT91874.1"/>
    </source>
</evidence>